<dbReference type="EMBL" id="CP026994">
    <property type="protein sequence ID" value="QLH05059.1"/>
    <property type="molecule type" value="Genomic_DNA"/>
</dbReference>
<dbReference type="KEGG" id="nox:C5F49_06810"/>
<dbReference type="RefSeq" id="WP_179362292.1">
    <property type="nucleotide sequence ID" value="NZ_CP026994.1"/>
</dbReference>
<dbReference type="GeneID" id="56061678"/>
<dbReference type="AlphaFoldDB" id="A0A7D5R5B5"/>
<reference evidence="1 2" key="1">
    <citation type="submission" date="2018-02" db="EMBL/GenBank/DDBJ databases">
        <title>Complete genome of Nitrosopumilus oxyclinae HCE1.</title>
        <authorList>
            <person name="Qin W."/>
            <person name="Zheng Y."/>
            <person name="Stahl D.A."/>
        </authorList>
    </citation>
    <scope>NUCLEOTIDE SEQUENCE [LARGE SCALE GENOMIC DNA]</scope>
    <source>
        <strain evidence="1 2">HCE1</strain>
    </source>
</reference>
<gene>
    <name evidence="1" type="ORF">C5F49_06810</name>
</gene>
<organism evidence="1 2">
    <name type="scientific">Nitrosopumilus oxyclinae</name>
    <dbReference type="NCBI Taxonomy" id="1959104"/>
    <lineage>
        <taxon>Archaea</taxon>
        <taxon>Nitrososphaerota</taxon>
        <taxon>Nitrososphaeria</taxon>
        <taxon>Nitrosopumilales</taxon>
        <taxon>Nitrosopumilaceae</taxon>
        <taxon>Nitrosopumilus</taxon>
    </lineage>
</organism>
<dbReference type="OrthoDB" id="1533at2157"/>
<proteinExistence type="predicted"/>
<evidence type="ECO:0000313" key="1">
    <source>
        <dbReference type="EMBL" id="QLH05059.1"/>
    </source>
</evidence>
<protein>
    <submittedName>
        <fullName evidence="1">Uncharacterized protein</fullName>
    </submittedName>
</protein>
<dbReference type="Proteomes" id="UP000509441">
    <property type="component" value="Chromosome"/>
</dbReference>
<evidence type="ECO:0000313" key="2">
    <source>
        <dbReference type="Proteomes" id="UP000509441"/>
    </source>
</evidence>
<sequence>MTLNQAITQLQISNQGIEVILDNLDGQLADIRRDPRLECLVDDLENLFHSYLKTWMKSNNEVLDILKK</sequence>
<name>A0A7D5R5B5_9ARCH</name>
<accession>A0A7D5R5B5</accession>
<keyword evidence="2" id="KW-1185">Reference proteome</keyword>